<dbReference type="EC" id="3.1.2.-" evidence="5"/>
<dbReference type="Pfam" id="PF01965">
    <property type="entry name" value="DJ-1_PfpI"/>
    <property type="match status" value="1"/>
</dbReference>
<dbReference type="KEGG" id="beg:INE88_01201"/>
<organism evidence="8 9">
    <name type="scientific">Bacteroides eggerthii</name>
    <dbReference type="NCBI Taxonomy" id="28111"/>
    <lineage>
        <taxon>Bacteria</taxon>
        <taxon>Pseudomonadati</taxon>
        <taxon>Bacteroidota</taxon>
        <taxon>Bacteroidia</taxon>
        <taxon>Bacteroidales</taxon>
        <taxon>Bacteroidaceae</taxon>
        <taxon>Bacteroides</taxon>
    </lineage>
</organism>
<name>A0A380Z8Q2_9BACE</name>
<reference evidence="5" key="6">
    <citation type="journal article" date="2021" name="PLoS Genet.">
        <title>Mobile Type VI secretion system loci of the gut Bacteroidales display extensive intra-ecosystem transfer, multi-species spread and geographical clustering.</title>
        <authorList>
            <person name="Garcia-Bayona L."/>
            <person name="Coyne M.J."/>
            <person name="Comstock L.E."/>
        </authorList>
    </citation>
    <scope>NUCLEOTIDE SEQUENCE</scope>
    <source>
        <strain evidence="5">CL11T00C20</strain>
    </source>
</reference>
<dbReference type="Proteomes" id="UP000679226">
    <property type="component" value="Chromosome"/>
</dbReference>
<dbReference type="EMBL" id="UFSX01000002">
    <property type="protein sequence ID" value="SUV42734.1"/>
    <property type="molecule type" value="Genomic_DNA"/>
</dbReference>
<dbReference type="InterPro" id="IPR029062">
    <property type="entry name" value="Class_I_gatase-like"/>
</dbReference>
<dbReference type="EMBL" id="VVZX01000022">
    <property type="protein sequence ID" value="KAA5271628.1"/>
    <property type="molecule type" value="Genomic_DNA"/>
</dbReference>
<evidence type="ECO:0000313" key="4">
    <source>
        <dbReference type="EMBL" id="NME85586.1"/>
    </source>
</evidence>
<evidence type="ECO:0000313" key="10">
    <source>
        <dbReference type="Proteomes" id="UP000283538"/>
    </source>
</evidence>
<dbReference type="EMBL" id="JABAGL010000007">
    <property type="protein sequence ID" value="NME85586.1"/>
    <property type="molecule type" value="Genomic_DNA"/>
</dbReference>
<reference evidence="4 13" key="5">
    <citation type="submission" date="2020-04" db="EMBL/GenBank/DDBJ databases">
        <authorList>
            <person name="Hitch T.C.A."/>
            <person name="Wylensek D."/>
            <person name="Clavel T."/>
        </authorList>
    </citation>
    <scope>NUCLEOTIDE SEQUENCE [LARGE SCALE GENOMIC DNA]</scope>
    <source>
        <strain evidence="4 13">WCA3-601-WT-5E</strain>
    </source>
</reference>
<dbReference type="Proteomes" id="UP000520291">
    <property type="component" value="Unassembled WGS sequence"/>
</dbReference>
<dbReference type="FunFam" id="3.40.50.880:FF:000015">
    <property type="entry name" value="Protein DJ-1 homolog C"/>
    <property type="match status" value="1"/>
</dbReference>
<dbReference type="NCBIfam" id="TIGR01383">
    <property type="entry name" value="not_thiJ"/>
    <property type="match status" value="1"/>
</dbReference>
<accession>A0A380Z8Q2</accession>
<dbReference type="SUPFAM" id="SSF52317">
    <property type="entry name" value="Class I glutamine amidotransferase-like"/>
    <property type="match status" value="1"/>
</dbReference>
<reference evidence="7 11" key="4">
    <citation type="journal article" date="2019" name="Science, e1252229">
        <title>Invertible promoters mediate bacterial phase variation, antibiotic resistance, and host adaptation in the gut.</title>
        <authorList>
            <person name="Jiang X."/>
            <person name="Hall A.B."/>
            <person name="Arthur T.D."/>
            <person name="Plichta D.R."/>
            <person name="Covington C.T."/>
            <person name="Poyet M."/>
            <person name="Crothers J."/>
            <person name="Moses P.L."/>
            <person name="Tolonen A.C."/>
            <person name="Vlamakis H."/>
            <person name="Alm E.J."/>
            <person name="Xavier R.J."/>
        </authorList>
    </citation>
    <scope>NUCLEOTIDE SEQUENCE [LARGE SCALE GENOMIC DNA]</scope>
    <source>
        <strain evidence="7">Bj_0095</strain>
        <strain evidence="11">bj_0095</strain>
    </source>
</reference>
<dbReference type="Proteomes" id="UP000335496">
    <property type="component" value="Unassembled WGS sequence"/>
</dbReference>
<dbReference type="Proteomes" id="UP000254424">
    <property type="component" value="Unassembled WGS sequence"/>
</dbReference>
<dbReference type="InterPro" id="IPR050325">
    <property type="entry name" value="Prot/Nucl_acid_deglycase"/>
</dbReference>
<sequence>MGTVYVFFADGFEEIEAFTSVDVMRRAGLKVEMITVTPDEIVTGAHGVPVLCDKNIVNCDFFDADLIVLPGGMPGAATLGECDDLRKLIVRFAEENKPIAAICAAPMVLGKLGLLKGRKATCYPGFDNFLEGAEYTAAMVEKDGNIITGKGPGAAMEFALAVVELLQGKDKVAELRKAMIV</sequence>
<reference evidence="6 10" key="2">
    <citation type="submission" date="2018-08" db="EMBL/GenBank/DDBJ databases">
        <title>A genome reference for cultivated species of the human gut microbiota.</title>
        <authorList>
            <person name="Zou Y."/>
            <person name="Xue W."/>
            <person name="Luo G."/>
        </authorList>
    </citation>
    <scope>NUCLEOTIDE SEQUENCE [LARGE SCALE GENOMIC DNA]</scope>
    <source>
        <strain evidence="6 10">AM26-26AC</strain>
    </source>
</reference>
<dbReference type="RefSeq" id="WP_004288375.1">
    <property type="nucleotide sequence ID" value="NZ_CABKNQ010000020.1"/>
</dbReference>
<dbReference type="GO" id="GO:0005737">
    <property type="term" value="C:cytoplasm"/>
    <property type="evidence" value="ECO:0007669"/>
    <property type="project" value="TreeGrafter"/>
</dbReference>
<dbReference type="EMBL" id="RCXL01000024">
    <property type="protein sequence ID" value="RYT71014.1"/>
    <property type="molecule type" value="Genomic_DNA"/>
</dbReference>
<reference evidence="8 9" key="1">
    <citation type="submission" date="2018-06" db="EMBL/GenBank/DDBJ databases">
        <authorList>
            <consortium name="Pathogen Informatics"/>
            <person name="Doyle S."/>
        </authorList>
    </citation>
    <scope>NUCLEOTIDE SEQUENCE [LARGE SCALE GENOMIC DNA]</scope>
    <source>
        <strain evidence="8 9">NCTC11155</strain>
    </source>
</reference>
<evidence type="ECO:0000256" key="1">
    <source>
        <dbReference type="ARBA" id="ARBA00022737"/>
    </source>
</evidence>
<keyword evidence="12" id="KW-1185">Reference proteome</keyword>
<evidence type="ECO:0000313" key="13">
    <source>
        <dbReference type="Proteomes" id="UP000520291"/>
    </source>
</evidence>
<evidence type="ECO:0000313" key="3">
    <source>
        <dbReference type="EMBL" id="KAA5271628.1"/>
    </source>
</evidence>
<evidence type="ECO:0000259" key="2">
    <source>
        <dbReference type="Pfam" id="PF01965"/>
    </source>
</evidence>
<evidence type="ECO:0000313" key="7">
    <source>
        <dbReference type="EMBL" id="RYT71014.1"/>
    </source>
</evidence>
<reference evidence="3 12" key="3">
    <citation type="journal article" date="2019" name="Nat. Med.">
        <title>A library of human gut bacterial isolates paired with longitudinal multiomics data enables mechanistic microbiome research.</title>
        <authorList>
            <person name="Poyet M."/>
            <person name="Groussin M."/>
            <person name="Gibbons S.M."/>
            <person name="Avila-Pacheco J."/>
            <person name="Jiang X."/>
            <person name="Kearney S.M."/>
            <person name="Perrotta A.R."/>
            <person name="Berdy B."/>
            <person name="Zhao S."/>
            <person name="Lieberman T.D."/>
            <person name="Swanson P.K."/>
            <person name="Smith M."/>
            <person name="Roesemann S."/>
            <person name="Alexander J.E."/>
            <person name="Rich S.A."/>
            <person name="Livny J."/>
            <person name="Vlamakis H."/>
            <person name="Clish C."/>
            <person name="Bullock K."/>
            <person name="Deik A."/>
            <person name="Scott J."/>
            <person name="Pierce K.A."/>
            <person name="Xavier R.J."/>
            <person name="Alm E.J."/>
        </authorList>
    </citation>
    <scope>NUCLEOTIDE SEQUENCE [LARGE SCALE GENOMIC DNA]</scope>
    <source>
        <strain evidence="3 12">BIOML-A1</strain>
    </source>
</reference>
<evidence type="ECO:0000313" key="8">
    <source>
        <dbReference type="EMBL" id="SUV42734.1"/>
    </source>
</evidence>
<dbReference type="EMBL" id="CP072227">
    <property type="protein sequence ID" value="QUT44410.1"/>
    <property type="molecule type" value="Genomic_DNA"/>
</dbReference>
<keyword evidence="5" id="KW-0378">Hydrolase</keyword>
<dbReference type="EMBL" id="QSLA01000006">
    <property type="protein sequence ID" value="RHF09473.1"/>
    <property type="molecule type" value="Genomic_DNA"/>
</dbReference>
<dbReference type="InterPro" id="IPR006287">
    <property type="entry name" value="DJ-1"/>
</dbReference>
<dbReference type="OrthoDB" id="9792284at2"/>
<dbReference type="GeneID" id="93068872"/>
<dbReference type="GO" id="GO:0016787">
    <property type="term" value="F:hydrolase activity"/>
    <property type="evidence" value="ECO:0007669"/>
    <property type="project" value="UniProtKB-KW"/>
</dbReference>
<protein>
    <submittedName>
        <fullName evidence="8">DJ-1 family protein</fullName>
    </submittedName>
    <submittedName>
        <fullName evidence="3">DJ-1/PfpI family protein</fullName>
    </submittedName>
    <submittedName>
        <fullName evidence="5">Protein/nucleic acid deglycase 3</fullName>
        <ecNumber evidence="5">3.1.2.-</ecNumber>
    </submittedName>
</protein>
<dbReference type="STRING" id="483216.BACEGG_00110"/>
<dbReference type="InterPro" id="IPR002818">
    <property type="entry name" value="DJ-1/PfpI"/>
</dbReference>
<evidence type="ECO:0000313" key="9">
    <source>
        <dbReference type="Proteomes" id="UP000254424"/>
    </source>
</evidence>
<dbReference type="PANTHER" id="PTHR48094:SF12">
    <property type="entry name" value="PARKINSON DISEASE PROTEIN 7 HOMOLOG"/>
    <property type="match status" value="1"/>
</dbReference>
<keyword evidence="1" id="KW-0677">Repeat</keyword>
<evidence type="ECO:0000313" key="12">
    <source>
        <dbReference type="Proteomes" id="UP000335496"/>
    </source>
</evidence>
<evidence type="ECO:0000313" key="6">
    <source>
        <dbReference type="EMBL" id="RHF09473.1"/>
    </source>
</evidence>
<dbReference type="PANTHER" id="PTHR48094">
    <property type="entry name" value="PROTEIN/NUCLEIC ACID DEGLYCASE DJ-1-RELATED"/>
    <property type="match status" value="1"/>
</dbReference>
<dbReference type="Proteomes" id="UP000283538">
    <property type="component" value="Unassembled WGS sequence"/>
</dbReference>
<evidence type="ECO:0000313" key="11">
    <source>
        <dbReference type="Proteomes" id="UP000291917"/>
    </source>
</evidence>
<feature type="domain" description="DJ-1/PfpI" evidence="2">
    <location>
        <begin position="3"/>
        <end position="164"/>
    </location>
</feature>
<gene>
    <name evidence="8" type="primary">yajL</name>
    <name evidence="6" type="ORF">DW701_07170</name>
    <name evidence="7" type="ORF">EAJ03_14470</name>
    <name evidence="3" type="ORF">F2Z23_14670</name>
    <name evidence="4" type="ORF">HF841_06045</name>
    <name evidence="5" type="ORF">INE88_01201</name>
    <name evidence="8" type="ORF">NCTC11155_02108</name>
</gene>
<dbReference type="AlphaFoldDB" id="A0A380Z8Q2"/>
<dbReference type="Gene3D" id="3.40.50.880">
    <property type="match status" value="1"/>
</dbReference>
<dbReference type="Proteomes" id="UP000291917">
    <property type="component" value="Unassembled WGS sequence"/>
</dbReference>
<proteinExistence type="predicted"/>
<dbReference type="CDD" id="cd03135">
    <property type="entry name" value="GATase1_DJ-1"/>
    <property type="match status" value="1"/>
</dbReference>
<evidence type="ECO:0000313" key="5">
    <source>
        <dbReference type="EMBL" id="QUT44410.1"/>
    </source>
</evidence>